<organism evidence="1 2">
    <name type="scientific">Blyttiomyces helicus</name>
    <dbReference type="NCBI Taxonomy" id="388810"/>
    <lineage>
        <taxon>Eukaryota</taxon>
        <taxon>Fungi</taxon>
        <taxon>Fungi incertae sedis</taxon>
        <taxon>Chytridiomycota</taxon>
        <taxon>Chytridiomycota incertae sedis</taxon>
        <taxon>Chytridiomycetes</taxon>
        <taxon>Chytridiomycetes incertae sedis</taxon>
        <taxon>Blyttiomyces</taxon>
    </lineage>
</organism>
<evidence type="ECO:0000313" key="2">
    <source>
        <dbReference type="Proteomes" id="UP000269721"/>
    </source>
</evidence>
<accession>A0A4P9W2I5</accession>
<proteinExistence type="predicted"/>
<dbReference type="Proteomes" id="UP000269721">
    <property type="component" value="Unassembled WGS sequence"/>
</dbReference>
<keyword evidence="2" id="KW-1185">Reference proteome</keyword>
<gene>
    <name evidence="1" type="ORF">BDK51DRAFT_32031</name>
</gene>
<dbReference type="AlphaFoldDB" id="A0A4P9W2I5"/>
<dbReference type="EMBL" id="KZ998595">
    <property type="protein sequence ID" value="RKO85952.1"/>
    <property type="molecule type" value="Genomic_DNA"/>
</dbReference>
<reference evidence="2" key="1">
    <citation type="journal article" date="2018" name="Nat. Microbiol.">
        <title>Leveraging single-cell genomics to expand the fungal tree of life.</title>
        <authorList>
            <person name="Ahrendt S.R."/>
            <person name="Quandt C.A."/>
            <person name="Ciobanu D."/>
            <person name="Clum A."/>
            <person name="Salamov A."/>
            <person name="Andreopoulos B."/>
            <person name="Cheng J.F."/>
            <person name="Woyke T."/>
            <person name="Pelin A."/>
            <person name="Henrissat B."/>
            <person name="Reynolds N.K."/>
            <person name="Benny G.L."/>
            <person name="Smith M.E."/>
            <person name="James T.Y."/>
            <person name="Grigoriev I.V."/>
        </authorList>
    </citation>
    <scope>NUCLEOTIDE SEQUENCE [LARGE SCALE GENOMIC DNA]</scope>
</reference>
<protein>
    <submittedName>
        <fullName evidence="1">Uncharacterized protein</fullName>
    </submittedName>
</protein>
<sequence length="102" mass="11369">MPRRLSLPDTLESFRASCRANYTEALTAISLDMEEVCREPEPDAHETAYEVPFGLDPVRLASKATRRLSKPDISQGLRVQCGYDTARDEVVCKISPRAVKTA</sequence>
<evidence type="ECO:0000313" key="1">
    <source>
        <dbReference type="EMBL" id="RKO85952.1"/>
    </source>
</evidence>
<name>A0A4P9W2I5_9FUNG</name>